<evidence type="ECO:0000256" key="1">
    <source>
        <dbReference type="ARBA" id="ARBA00004604"/>
    </source>
</evidence>
<keyword evidence="5" id="KW-0539">Nucleus</keyword>
<dbReference type="GO" id="GO:0000462">
    <property type="term" value="P:maturation of SSU-rRNA from tricistronic rRNA transcript (SSU-rRNA, 5.8S rRNA, LSU-rRNA)"/>
    <property type="evidence" value="ECO:0007669"/>
    <property type="project" value="InterPro"/>
</dbReference>
<comment type="similarity">
    <text evidence="2">Belongs to the UTP6 family.</text>
</comment>
<dbReference type="AlphaFoldDB" id="A0A3N4HEN3"/>
<reference evidence="7 8" key="1">
    <citation type="journal article" date="2018" name="Nat. Ecol. Evol.">
        <title>Pezizomycetes genomes reveal the molecular basis of ectomycorrhizal truffle lifestyle.</title>
        <authorList>
            <person name="Murat C."/>
            <person name="Payen T."/>
            <person name="Noel B."/>
            <person name="Kuo A."/>
            <person name="Morin E."/>
            <person name="Chen J."/>
            <person name="Kohler A."/>
            <person name="Krizsan K."/>
            <person name="Balestrini R."/>
            <person name="Da Silva C."/>
            <person name="Montanini B."/>
            <person name="Hainaut M."/>
            <person name="Levati E."/>
            <person name="Barry K.W."/>
            <person name="Belfiori B."/>
            <person name="Cichocki N."/>
            <person name="Clum A."/>
            <person name="Dockter R.B."/>
            <person name="Fauchery L."/>
            <person name="Guy J."/>
            <person name="Iotti M."/>
            <person name="Le Tacon F."/>
            <person name="Lindquist E.A."/>
            <person name="Lipzen A."/>
            <person name="Malagnac F."/>
            <person name="Mello A."/>
            <person name="Molinier V."/>
            <person name="Miyauchi S."/>
            <person name="Poulain J."/>
            <person name="Riccioni C."/>
            <person name="Rubini A."/>
            <person name="Sitrit Y."/>
            <person name="Splivallo R."/>
            <person name="Traeger S."/>
            <person name="Wang M."/>
            <person name="Zifcakova L."/>
            <person name="Wipf D."/>
            <person name="Zambonelli A."/>
            <person name="Paolocci F."/>
            <person name="Nowrousian M."/>
            <person name="Ottonello S."/>
            <person name="Baldrian P."/>
            <person name="Spatafora J.W."/>
            <person name="Henrissat B."/>
            <person name="Nagy L.G."/>
            <person name="Aury J.M."/>
            <person name="Wincker P."/>
            <person name="Grigoriev I.V."/>
            <person name="Bonfante P."/>
            <person name="Martin F.M."/>
        </authorList>
    </citation>
    <scope>NUCLEOTIDE SEQUENCE [LARGE SCALE GENOMIC DNA]</scope>
    <source>
        <strain evidence="7 8">RN42</strain>
    </source>
</reference>
<dbReference type="GO" id="GO:0032040">
    <property type="term" value="C:small-subunit processome"/>
    <property type="evidence" value="ECO:0007669"/>
    <property type="project" value="TreeGrafter"/>
</dbReference>
<evidence type="ECO:0000256" key="5">
    <source>
        <dbReference type="ARBA" id="ARBA00023242"/>
    </source>
</evidence>
<evidence type="ECO:0000256" key="2">
    <source>
        <dbReference type="ARBA" id="ARBA00010734"/>
    </source>
</evidence>
<feature type="domain" description="U3 small nucleolar RNA-associated protein 6 N-terminal" evidence="6">
    <location>
        <begin position="9"/>
        <end position="77"/>
    </location>
</feature>
<protein>
    <recommendedName>
        <fullName evidence="6">U3 small nucleolar RNA-associated protein 6 N-terminal domain-containing protein</fullName>
    </recommendedName>
</protein>
<dbReference type="InterPro" id="IPR011990">
    <property type="entry name" value="TPR-like_helical_dom_sf"/>
</dbReference>
<dbReference type="InterPro" id="IPR013949">
    <property type="entry name" value="Utp6"/>
</dbReference>
<dbReference type="SUPFAM" id="SSF48452">
    <property type="entry name" value="TPR-like"/>
    <property type="match status" value="1"/>
</dbReference>
<dbReference type="PANTHER" id="PTHR23271:SF1">
    <property type="entry name" value="U3 SMALL NUCLEOLAR RNA-ASSOCIATED PROTEIN 6 HOMOLOG"/>
    <property type="match status" value="1"/>
</dbReference>
<dbReference type="EMBL" id="ML119883">
    <property type="protein sequence ID" value="RPA72057.1"/>
    <property type="molecule type" value="Genomic_DNA"/>
</dbReference>
<evidence type="ECO:0000256" key="3">
    <source>
        <dbReference type="ARBA" id="ARBA00022552"/>
    </source>
</evidence>
<dbReference type="PANTHER" id="PTHR23271">
    <property type="entry name" value="HEPATOCELLULAR CARCINOMA-ASSOCIATED ANTIGEN 66"/>
    <property type="match status" value="1"/>
</dbReference>
<dbReference type="STRING" id="1160509.A0A3N4HEN3"/>
<keyword evidence="3" id="KW-0698">rRNA processing</keyword>
<dbReference type="Proteomes" id="UP000275078">
    <property type="component" value="Unassembled WGS sequence"/>
</dbReference>
<evidence type="ECO:0000259" key="6">
    <source>
        <dbReference type="Pfam" id="PF08640"/>
    </source>
</evidence>
<accession>A0A3N4HEN3</accession>
<proteinExistence type="inferred from homology"/>
<evidence type="ECO:0000313" key="7">
    <source>
        <dbReference type="EMBL" id="RPA72057.1"/>
    </source>
</evidence>
<dbReference type="SMART" id="SM00386">
    <property type="entry name" value="HAT"/>
    <property type="match status" value="2"/>
</dbReference>
<dbReference type="GO" id="GO:0034388">
    <property type="term" value="C:Pwp2p-containing subcomplex of 90S preribosome"/>
    <property type="evidence" value="ECO:0007669"/>
    <property type="project" value="TreeGrafter"/>
</dbReference>
<dbReference type="InterPro" id="IPR055347">
    <property type="entry name" value="UTP6_N"/>
</dbReference>
<dbReference type="GO" id="GO:0030515">
    <property type="term" value="F:snoRNA binding"/>
    <property type="evidence" value="ECO:0007669"/>
    <property type="project" value="InterPro"/>
</dbReference>
<gene>
    <name evidence="7" type="ORF">BJ508DRAFT_245082</name>
</gene>
<evidence type="ECO:0000313" key="8">
    <source>
        <dbReference type="Proteomes" id="UP000275078"/>
    </source>
</evidence>
<dbReference type="Gene3D" id="1.25.40.10">
    <property type="entry name" value="Tetratricopeptide repeat domain"/>
    <property type="match status" value="1"/>
</dbReference>
<evidence type="ECO:0000256" key="4">
    <source>
        <dbReference type="ARBA" id="ARBA00022737"/>
    </source>
</evidence>
<keyword evidence="4" id="KW-0677">Repeat</keyword>
<comment type="subcellular location">
    <subcellularLocation>
        <location evidence="1">Nucleus</location>
        <location evidence="1">Nucleolus</location>
    </subcellularLocation>
</comment>
<dbReference type="OrthoDB" id="28112at2759"/>
<sequence length="459" mass="53204">MAEKARYFLEKSIPELKEWEKKKIFTKEEISAITQKRTEFEYRVNTPGCKPADYVRYAEYEMAVEKLRKKRVKRFSAKLSKNFMGQRRIFFVLERATRKFHGDLGLWRLYMDYAEKEGAWQVLEKTMNTCLKLHPTKAELWIFAAKRSTEIGSDMMAARAYMQRGLRFNNRSKALWLEYTKLELIYITKILIRRRILGIDKVVTEGENGDEEQAKPKVAEEDEEEFKGDKTMDVLAMENVHTNPALNGAIPLAVFDQAITEFPGDEDMALDFFDLFASFPDLHCYKNLLNHVFEHIEKTYPDSPQTYAIRIEMPLYGIDVTDASVIPAVSGFLSGIKNKPSELTNVQLFYMHIGRFICKFLDINKNLDDALKTVLVQQVLRICHEAESTGTLTAPIYIMWHQAELNSGRVDEAIRLLEKGKEQFPHDKKLAAIRVPDKTKLLEAQKKEEQKSGDLMILD</sequence>
<dbReference type="InterPro" id="IPR003107">
    <property type="entry name" value="HAT"/>
</dbReference>
<organism evidence="7 8">
    <name type="scientific">Ascobolus immersus RN42</name>
    <dbReference type="NCBI Taxonomy" id="1160509"/>
    <lineage>
        <taxon>Eukaryota</taxon>
        <taxon>Fungi</taxon>
        <taxon>Dikarya</taxon>
        <taxon>Ascomycota</taxon>
        <taxon>Pezizomycotina</taxon>
        <taxon>Pezizomycetes</taxon>
        <taxon>Pezizales</taxon>
        <taxon>Ascobolaceae</taxon>
        <taxon>Ascobolus</taxon>
    </lineage>
</organism>
<keyword evidence="8" id="KW-1185">Reference proteome</keyword>
<dbReference type="Pfam" id="PF08640">
    <property type="entry name" value="U3_assoc_6"/>
    <property type="match status" value="1"/>
</dbReference>
<name>A0A3N4HEN3_ASCIM</name>